<feature type="compositionally biased region" description="Basic and acidic residues" evidence="5">
    <location>
        <begin position="1"/>
        <end position="11"/>
    </location>
</feature>
<name>A0A9P4MQ71_9PLEO</name>
<keyword evidence="8" id="KW-1185">Reference proteome</keyword>
<dbReference type="EMBL" id="ML994100">
    <property type="protein sequence ID" value="KAF2199041.1"/>
    <property type="molecule type" value="Genomic_DNA"/>
</dbReference>
<feature type="transmembrane region" description="Helical" evidence="6">
    <location>
        <begin position="55"/>
        <end position="76"/>
    </location>
</feature>
<feature type="region of interest" description="Disordered" evidence="5">
    <location>
        <begin position="1"/>
        <end position="44"/>
    </location>
</feature>
<feature type="transmembrane region" description="Helical" evidence="6">
    <location>
        <begin position="163"/>
        <end position="184"/>
    </location>
</feature>
<feature type="transmembrane region" description="Helical" evidence="6">
    <location>
        <begin position="369"/>
        <end position="393"/>
    </location>
</feature>
<dbReference type="InterPro" id="IPR038665">
    <property type="entry name" value="Voltage-dep_anion_channel_sf"/>
</dbReference>
<evidence type="ECO:0000256" key="6">
    <source>
        <dbReference type="SAM" id="Phobius"/>
    </source>
</evidence>
<dbReference type="PANTHER" id="PTHR31162">
    <property type="entry name" value="MALIC ACID TRANSPORT PROTEIN-RELATED"/>
    <property type="match status" value="1"/>
</dbReference>
<organism evidence="7 8">
    <name type="scientific">Delitschia confertaspora ATCC 74209</name>
    <dbReference type="NCBI Taxonomy" id="1513339"/>
    <lineage>
        <taxon>Eukaryota</taxon>
        <taxon>Fungi</taxon>
        <taxon>Dikarya</taxon>
        <taxon>Ascomycota</taxon>
        <taxon>Pezizomycotina</taxon>
        <taxon>Dothideomycetes</taxon>
        <taxon>Pleosporomycetidae</taxon>
        <taxon>Pleosporales</taxon>
        <taxon>Delitschiaceae</taxon>
        <taxon>Delitschia</taxon>
    </lineage>
</organism>
<feature type="transmembrane region" description="Helical" evidence="6">
    <location>
        <begin position="342"/>
        <end position="363"/>
    </location>
</feature>
<sequence length="412" mass="46574">MYHPPHEEESHSTILQQCDDSGGRSRDTSQQSQEKEDVEGQDQRKVGLRERLKHFTWAWFTGTMSSGGIGILLAQTPHRFRGLYTIGVVVFIFHLAFFVLLCSLMATRAFLHPRHFLRSLIRPVECFYVGSFWLSIATIIGCIQEYGITLGPERDWLITAVRVLFWIYTGVTMLSSWLQFFWFFRTTPQNVHAMNPAWLIPAYAPMLTGTIAAVIAPYQPSRSRMPIIVAGVSYQGFGYCSSFLLVTIYFIRLINSGLPMRDQRPGMFFPVGFIGYTITALTGLSQAVPRDYGYFAAHPSAADTVATMALWTGIFLWVFGFFLFSLAVIACVESIPKMGFTLAWWAFVFPNIGFTLATINIGTQLGSEGILWVTSIMTILLVVIWLFGFGALVRAVWIKRIMWPGRDDDKDI</sequence>
<evidence type="ECO:0000313" key="8">
    <source>
        <dbReference type="Proteomes" id="UP000799536"/>
    </source>
</evidence>
<accession>A0A9P4MQ71</accession>
<dbReference type="InterPro" id="IPR030185">
    <property type="entry name" value="Mae1"/>
</dbReference>
<proteinExistence type="predicted"/>
<evidence type="ECO:0000256" key="3">
    <source>
        <dbReference type="ARBA" id="ARBA00022989"/>
    </source>
</evidence>
<feature type="transmembrane region" description="Helical" evidence="6">
    <location>
        <begin position="196"/>
        <end position="216"/>
    </location>
</feature>
<dbReference type="AlphaFoldDB" id="A0A9P4MQ71"/>
<dbReference type="Proteomes" id="UP000799536">
    <property type="component" value="Unassembled WGS sequence"/>
</dbReference>
<feature type="transmembrane region" description="Helical" evidence="6">
    <location>
        <begin position="267"/>
        <end position="288"/>
    </location>
</feature>
<comment type="caution">
    <text evidence="7">The sequence shown here is derived from an EMBL/GenBank/DDBJ whole genome shotgun (WGS) entry which is preliminary data.</text>
</comment>
<dbReference type="CDD" id="cd09317">
    <property type="entry name" value="TDT_Mae1_like"/>
    <property type="match status" value="1"/>
</dbReference>
<comment type="subcellular location">
    <subcellularLocation>
        <location evidence="1">Membrane</location>
        <topology evidence="1">Multi-pass membrane protein</topology>
    </subcellularLocation>
</comment>
<keyword evidence="4 6" id="KW-0472">Membrane</keyword>
<dbReference type="GO" id="GO:0016020">
    <property type="term" value="C:membrane"/>
    <property type="evidence" value="ECO:0007669"/>
    <property type="project" value="UniProtKB-SubCell"/>
</dbReference>
<keyword evidence="2 6" id="KW-0812">Transmembrane</keyword>
<dbReference type="Pfam" id="PF03595">
    <property type="entry name" value="SLAC1"/>
    <property type="match status" value="1"/>
</dbReference>
<feature type="transmembrane region" description="Helical" evidence="6">
    <location>
        <begin position="127"/>
        <end position="148"/>
    </location>
</feature>
<dbReference type="OrthoDB" id="2901184at2759"/>
<evidence type="ECO:0000256" key="2">
    <source>
        <dbReference type="ARBA" id="ARBA00022692"/>
    </source>
</evidence>
<evidence type="ECO:0000313" key="7">
    <source>
        <dbReference type="EMBL" id="KAF2199041.1"/>
    </source>
</evidence>
<evidence type="ECO:0000256" key="4">
    <source>
        <dbReference type="ARBA" id="ARBA00023136"/>
    </source>
</evidence>
<dbReference type="InterPro" id="IPR004695">
    <property type="entry name" value="SLAC1/Mae1/Ssu1/TehA"/>
</dbReference>
<evidence type="ECO:0008006" key="9">
    <source>
        <dbReference type="Google" id="ProtNLM"/>
    </source>
</evidence>
<feature type="transmembrane region" description="Helical" evidence="6">
    <location>
        <begin position="82"/>
        <end position="106"/>
    </location>
</feature>
<dbReference type="PANTHER" id="PTHR31162:SF0">
    <property type="entry name" value="MALIC ACID TRANSPORT PROTEIN"/>
    <property type="match status" value="1"/>
</dbReference>
<feature type="transmembrane region" description="Helical" evidence="6">
    <location>
        <begin position="308"/>
        <end position="330"/>
    </location>
</feature>
<dbReference type="GO" id="GO:0015140">
    <property type="term" value="F:malate transmembrane transporter activity"/>
    <property type="evidence" value="ECO:0007669"/>
    <property type="project" value="InterPro"/>
</dbReference>
<keyword evidence="3 6" id="KW-1133">Transmembrane helix</keyword>
<gene>
    <name evidence="7" type="ORF">GQ43DRAFT_133210</name>
</gene>
<evidence type="ECO:0000256" key="1">
    <source>
        <dbReference type="ARBA" id="ARBA00004141"/>
    </source>
</evidence>
<reference evidence="7" key="1">
    <citation type="journal article" date="2020" name="Stud. Mycol.">
        <title>101 Dothideomycetes genomes: a test case for predicting lifestyles and emergence of pathogens.</title>
        <authorList>
            <person name="Haridas S."/>
            <person name="Albert R."/>
            <person name="Binder M."/>
            <person name="Bloem J."/>
            <person name="Labutti K."/>
            <person name="Salamov A."/>
            <person name="Andreopoulos B."/>
            <person name="Baker S."/>
            <person name="Barry K."/>
            <person name="Bills G."/>
            <person name="Bluhm B."/>
            <person name="Cannon C."/>
            <person name="Castanera R."/>
            <person name="Culley D."/>
            <person name="Daum C."/>
            <person name="Ezra D."/>
            <person name="Gonzalez J."/>
            <person name="Henrissat B."/>
            <person name="Kuo A."/>
            <person name="Liang C."/>
            <person name="Lipzen A."/>
            <person name="Lutzoni F."/>
            <person name="Magnuson J."/>
            <person name="Mondo S."/>
            <person name="Nolan M."/>
            <person name="Ohm R."/>
            <person name="Pangilinan J."/>
            <person name="Park H.-J."/>
            <person name="Ramirez L."/>
            <person name="Alfaro M."/>
            <person name="Sun H."/>
            <person name="Tritt A."/>
            <person name="Yoshinaga Y."/>
            <person name="Zwiers L.-H."/>
            <person name="Turgeon B."/>
            <person name="Goodwin S."/>
            <person name="Spatafora J."/>
            <person name="Crous P."/>
            <person name="Grigoriev I."/>
        </authorList>
    </citation>
    <scope>NUCLEOTIDE SEQUENCE</scope>
    <source>
        <strain evidence="7">ATCC 74209</strain>
    </source>
</reference>
<evidence type="ECO:0000256" key="5">
    <source>
        <dbReference type="SAM" id="MobiDB-lite"/>
    </source>
</evidence>
<feature type="transmembrane region" description="Helical" evidence="6">
    <location>
        <begin position="236"/>
        <end position="255"/>
    </location>
</feature>
<dbReference type="Gene3D" id="1.50.10.150">
    <property type="entry name" value="Voltage-dependent anion channel"/>
    <property type="match status" value="1"/>
</dbReference>
<protein>
    <recommendedName>
        <fullName evidence="9">C4-dicarboxylate transporter/malic acid transport protein</fullName>
    </recommendedName>
</protein>